<feature type="domain" description="Metallo-beta-lactamase" evidence="1">
    <location>
        <begin position="31"/>
        <end position="214"/>
    </location>
</feature>
<name>A0A518B7V3_9BACT</name>
<dbReference type="EMBL" id="CP036279">
    <property type="protein sequence ID" value="QDU63033.1"/>
    <property type="molecule type" value="Genomic_DNA"/>
</dbReference>
<dbReference type="PANTHER" id="PTHR46018">
    <property type="entry name" value="ZINC PHOSPHODIESTERASE ELAC PROTEIN 1"/>
    <property type="match status" value="1"/>
</dbReference>
<dbReference type="OrthoDB" id="9800940at2"/>
<dbReference type="AlphaFoldDB" id="A0A518B7V3"/>
<dbReference type="KEGG" id="knv:Pan216_39070"/>
<dbReference type="SUPFAM" id="SSF56281">
    <property type="entry name" value="Metallo-hydrolase/oxidoreductase"/>
    <property type="match status" value="1"/>
</dbReference>
<protein>
    <submittedName>
        <fullName evidence="2">Ribonuclease Z</fullName>
    </submittedName>
</protein>
<dbReference type="GO" id="GO:0042781">
    <property type="term" value="F:3'-tRNA processing endoribonuclease activity"/>
    <property type="evidence" value="ECO:0007669"/>
    <property type="project" value="TreeGrafter"/>
</dbReference>
<dbReference type="Gene3D" id="3.60.15.10">
    <property type="entry name" value="Ribonuclease Z/Hydroxyacylglutathione hydrolase-like"/>
    <property type="match status" value="1"/>
</dbReference>
<evidence type="ECO:0000313" key="2">
    <source>
        <dbReference type="EMBL" id="QDU63033.1"/>
    </source>
</evidence>
<evidence type="ECO:0000259" key="1">
    <source>
        <dbReference type="Pfam" id="PF12706"/>
    </source>
</evidence>
<reference evidence="2 3" key="1">
    <citation type="submission" date="2019-02" db="EMBL/GenBank/DDBJ databases">
        <title>Deep-cultivation of Planctomycetes and their phenomic and genomic characterization uncovers novel biology.</title>
        <authorList>
            <person name="Wiegand S."/>
            <person name="Jogler M."/>
            <person name="Boedeker C."/>
            <person name="Pinto D."/>
            <person name="Vollmers J."/>
            <person name="Rivas-Marin E."/>
            <person name="Kohn T."/>
            <person name="Peeters S.H."/>
            <person name="Heuer A."/>
            <person name="Rast P."/>
            <person name="Oberbeckmann S."/>
            <person name="Bunk B."/>
            <person name="Jeske O."/>
            <person name="Meyerdierks A."/>
            <person name="Storesund J.E."/>
            <person name="Kallscheuer N."/>
            <person name="Luecker S."/>
            <person name="Lage O.M."/>
            <person name="Pohl T."/>
            <person name="Merkel B.J."/>
            <person name="Hornburger P."/>
            <person name="Mueller R.-W."/>
            <person name="Bruemmer F."/>
            <person name="Labrenz M."/>
            <person name="Spormann A.M."/>
            <person name="Op den Camp H."/>
            <person name="Overmann J."/>
            <person name="Amann R."/>
            <person name="Jetten M.S.M."/>
            <person name="Mascher T."/>
            <person name="Medema M.H."/>
            <person name="Devos D.P."/>
            <person name="Kaster A.-K."/>
            <person name="Ovreas L."/>
            <person name="Rohde M."/>
            <person name="Galperin M.Y."/>
            <person name="Jogler C."/>
        </authorList>
    </citation>
    <scope>NUCLEOTIDE SEQUENCE [LARGE SCALE GENOMIC DNA]</scope>
    <source>
        <strain evidence="2 3">Pan216</strain>
    </source>
</reference>
<sequence length="249" mass="27702">MSELHLLGTGGYHPSDTRHTACFMLPEDGVILDAGTSFFRVRDRIATSSINIFLTHVHLDHCQGLTYINDVLRGKGIERITVHGKQTHLNAVGEKLFDQYLFPVPFEHELRPIAQETTVGDWTIRWMLQPDHPGTSLAYRFDGPATSFAYVSDTNADPDNEEKVAFVRGVKLMLHECYFTDGFEEAATTTGHSCSSAVGAFARNAGIDHLLLIHPSPVVGQDILTTIERQVSAFVPDTRYANDLEVVEF</sequence>
<proteinExistence type="predicted"/>
<keyword evidence="3" id="KW-1185">Reference proteome</keyword>
<dbReference type="Proteomes" id="UP000317093">
    <property type="component" value="Chromosome"/>
</dbReference>
<dbReference type="RefSeq" id="WP_145260187.1">
    <property type="nucleotide sequence ID" value="NZ_CP036279.1"/>
</dbReference>
<organism evidence="2 3">
    <name type="scientific">Kolteria novifilia</name>
    <dbReference type="NCBI Taxonomy" id="2527975"/>
    <lineage>
        <taxon>Bacteria</taxon>
        <taxon>Pseudomonadati</taxon>
        <taxon>Planctomycetota</taxon>
        <taxon>Planctomycetia</taxon>
        <taxon>Kolteriales</taxon>
        <taxon>Kolteriaceae</taxon>
        <taxon>Kolteria</taxon>
    </lineage>
</organism>
<dbReference type="InterPro" id="IPR036866">
    <property type="entry name" value="RibonucZ/Hydroxyglut_hydro"/>
</dbReference>
<dbReference type="InterPro" id="IPR001279">
    <property type="entry name" value="Metallo-B-lactamas"/>
</dbReference>
<evidence type="ECO:0000313" key="3">
    <source>
        <dbReference type="Proteomes" id="UP000317093"/>
    </source>
</evidence>
<dbReference type="PANTHER" id="PTHR46018:SF2">
    <property type="entry name" value="ZINC PHOSPHODIESTERASE ELAC PROTEIN 1"/>
    <property type="match status" value="1"/>
</dbReference>
<gene>
    <name evidence="2" type="ORF">Pan216_39070</name>
</gene>
<dbReference type="Pfam" id="PF12706">
    <property type="entry name" value="Lactamase_B_2"/>
    <property type="match status" value="1"/>
</dbReference>
<accession>A0A518B7V3</accession>